<sequence>MLRSPKNVVHNISINVTDTDSPAGVRRRIHLRSLSDVTPAGRAVSPRTRARAFSERPHHSSPPASPSAGHLSPHREISTLTSILAKCETSASVRNVRKVHSERSSPNLSLVSVECARSDTETAKHSPRPRNANRFRSDTVTILGDPWRKMSEFDLKTDCRRSRTPTHPPLDRADSDDPWVKSCTLQLPSARSTPRDNDDGVVKKPSGSNSDIKQEIVSFKRGKLERNSPVVCDSCGNESCECWRPRSPCCPGRGGVRAPRTPRLNELRQQRAFSSPGAGAAAPAPSSNREAACTCDAPSPRLSPAPRAVYKSASQRLLCVERPCEPLATTTADPLLETTC</sequence>
<feature type="region of interest" description="Disordered" evidence="1">
    <location>
        <begin position="159"/>
        <end position="213"/>
    </location>
</feature>
<evidence type="ECO:0000256" key="1">
    <source>
        <dbReference type="SAM" id="MobiDB-lite"/>
    </source>
</evidence>
<keyword evidence="3" id="KW-1185">Reference proteome</keyword>
<comment type="caution">
    <text evidence="2">The sequence shown here is derived from an EMBL/GenBank/DDBJ whole genome shotgun (WGS) entry which is preliminary data.</text>
</comment>
<organism evidence="2 3">
    <name type="scientific">Eumeta variegata</name>
    <name type="common">Bagworm moth</name>
    <name type="synonym">Eumeta japonica</name>
    <dbReference type="NCBI Taxonomy" id="151549"/>
    <lineage>
        <taxon>Eukaryota</taxon>
        <taxon>Metazoa</taxon>
        <taxon>Ecdysozoa</taxon>
        <taxon>Arthropoda</taxon>
        <taxon>Hexapoda</taxon>
        <taxon>Insecta</taxon>
        <taxon>Pterygota</taxon>
        <taxon>Neoptera</taxon>
        <taxon>Endopterygota</taxon>
        <taxon>Lepidoptera</taxon>
        <taxon>Glossata</taxon>
        <taxon>Ditrysia</taxon>
        <taxon>Tineoidea</taxon>
        <taxon>Psychidae</taxon>
        <taxon>Oiketicinae</taxon>
        <taxon>Eumeta</taxon>
    </lineage>
</organism>
<dbReference type="EMBL" id="BGZK01001700">
    <property type="protein sequence ID" value="GBP84826.1"/>
    <property type="molecule type" value="Genomic_DNA"/>
</dbReference>
<feature type="compositionally biased region" description="Polar residues" evidence="1">
    <location>
        <begin position="183"/>
        <end position="192"/>
    </location>
</feature>
<name>A0A4C1Z8B6_EUMVA</name>
<reference evidence="2 3" key="1">
    <citation type="journal article" date="2019" name="Commun. Biol.">
        <title>The bagworm genome reveals a unique fibroin gene that provides high tensile strength.</title>
        <authorList>
            <person name="Kono N."/>
            <person name="Nakamura H."/>
            <person name="Ohtoshi R."/>
            <person name="Tomita M."/>
            <person name="Numata K."/>
            <person name="Arakawa K."/>
        </authorList>
    </citation>
    <scope>NUCLEOTIDE SEQUENCE [LARGE SCALE GENOMIC DNA]</scope>
</reference>
<gene>
    <name evidence="2" type="ORF">EVAR_32725_1</name>
</gene>
<evidence type="ECO:0000313" key="3">
    <source>
        <dbReference type="Proteomes" id="UP000299102"/>
    </source>
</evidence>
<dbReference type="Proteomes" id="UP000299102">
    <property type="component" value="Unassembled WGS sequence"/>
</dbReference>
<proteinExistence type="predicted"/>
<evidence type="ECO:0000313" key="2">
    <source>
        <dbReference type="EMBL" id="GBP84826.1"/>
    </source>
</evidence>
<feature type="compositionally biased region" description="Basic and acidic residues" evidence="1">
    <location>
        <begin position="193"/>
        <end position="202"/>
    </location>
</feature>
<feature type="region of interest" description="Disordered" evidence="1">
    <location>
        <begin position="37"/>
        <end position="73"/>
    </location>
</feature>
<feature type="region of interest" description="Disordered" evidence="1">
    <location>
        <begin position="273"/>
        <end position="295"/>
    </location>
</feature>
<feature type="compositionally biased region" description="Low complexity" evidence="1">
    <location>
        <begin position="274"/>
        <end position="287"/>
    </location>
</feature>
<protein>
    <submittedName>
        <fullName evidence="2">Uncharacterized protein</fullName>
    </submittedName>
</protein>
<feature type="compositionally biased region" description="Basic and acidic residues" evidence="1">
    <location>
        <begin position="169"/>
        <end position="179"/>
    </location>
</feature>
<dbReference type="OrthoDB" id="446723at2759"/>
<accession>A0A4C1Z8B6</accession>
<dbReference type="AlphaFoldDB" id="A0A4C1Z8B6"/>